<feature type="domain" description="TonB-dependent receptor plug" evidence="15">
    <location>
        <begin position="57"/>
        <end position="168"/>
    </location>
</feature>
<keyword evidence="10 11" id="KW-0998">Cell outer membrane</keyword>
<evidence type="ECO:0000256" key="9">
    <source>
        <dbReference type="ARBA" id="ARBA00023136"/>
    </source>
</evidence>
<keyword evidence="13" id="KW-0732">Signal</keyword>
<dbReference type="RefSeq" id="WP_265721921.1">
    <property type="nucleotide sequence ID" value="NZ_JAPIVK010000016.1"/>
</dbReference>
<reference evidence="17" key="1">
    <citation type="journal article" date="2019" name="Int. J. Syst. Evol. Microbiol.">
        <title>The Global Catalogue of Microorganisms (GCM) 10K type strain sequencing project: providing services to taxonomists for standard genome sequencing and annotation.</title>
        <authorList>
            <consortium name="The Broad Institute Genomics Platform"/>
            <consortium name="The Broad Institute Genome Sequencing Center for Infectious Disease"/>
            <person name="Wu L."/>
            <person name="Ma J."/>
        </authorList>
    </citation>
    <scope>NUCLEOTIDE SEQUENCE [LARGE SCALE GENOMIC DNA]</scope>
    <source>
        <strain evidence="17">KCTC 12848</strain>
    </source>
</reference>
<evidence type="ECO:0000256" key="5">
    <source>
        <dbReference type="ARBA" id="ARBA00022692"/>
    </source>
</evidence>
<keyword evidence="7" id="KW-0406">Ion transport</keyword>
<keyword evidence="2 11" id="KW-0813">Transport</keyword>
<keyword evidence="3 11" id="KW-1134">Transmembrane beta strand</keyword>
<protein>
    <submittedName>
        <fullName evidence="16">TonB-dependent receptor</fullName>
    </submittedName>
</protein>
<dbReference type="InterPro" id="IPR000531">
    <property type="entry name" value="Beta-barrel_TonB"/>
</dbReference>
<evidence type="ECO:0000259" key="14">
    <source>
        <dbReference type="Pfam" id="PF00593"/>
    </source>
</evidence>
<accession>A0ABW5ECL7</accession>
<keyword evidence="8 12" id="KW-0798">TonB box</keyword>
<evidence type="ECO:0000256" key="10">
    <source>
        <dbReference type="ARBA" id="ARBA00023237"/>
    </source>
</evidence>
<evidence type="ECO:0000256" key="8">
    <source>
        <dbReference type="ARBA" id="ARBA00023077"/>
    </source>
</evidence>
<evidence type="ECO:0000256" key="4">
    <source>
        <dbReference type="ARBA" id="ARBA00022496"/>
    </source>
</evidence>
<gene>
    <name evidence="16" type="ORF">ACFSKX_12975</name>
</gene>
<dbReference type="SUPFAM" id="SSF56935">
    <property type="entry name" value="Porins"/>
    <property type="match status" value="1"/>
</dbReference>
<evidence type="ECO:0000259" key="15">
    <source>
        <dbReference type="Pfam" id="PF07715"/>
    </source>
</evidence>
<feature type="domain" description="TonB-dependent receptor-like beta-barrel" evidence="14">
    <location>
        <begin position="306"/>
        <end position="739"/>
    </location>
</feature>
<dbReference type="PANTHER" id="PTHR32552">
    <property type="entry name" value="FERRICHROME IRON RECEPTOR-RELATED"/>
    <property type="match status" value="1"/>
</dbReference>
<comment type="caution">
    <text evidence="16">The sequence shown here is derived from an EMBL/GenBank/DDBJ whole genome shotgun (WGS) entry which is preliminary data.</text>
</comment>
<evidence type="ECO:0000256" key="1">
    <source>
        <dbReference type="ARBA" id="ARBA00004571"/>
    </source>
</evidence>
<evidence type="ECO:0000256" key="13">
    <source>
        <dbReference type="SAM" id="SignalP"/>
    </source>
</evidence>
<dbReference type="PROSITE" id="PS52016">
    <property type="entry name" value="TONB_DEPENDENT_REC_3"/>
    <property type="match status" value="1"/>
</dbReference>
<evidence type="ECO:0000256" key="12">
    <source>
        <dbReference type="RuleBase" id="RU003357"/>
    </source>
</evidence>
<keyword evidence="9 11" id="KW-0472">Membrane</keyword>
<dbReference type="InterPro" id="IPR012910">
    <property type="entry name" value="Plug_dom"/>
</dbReference>
<keyword evidence="16" id="KW-0675">Receptor</keyword>
<keyword evidence="6" id="KW-0408">Iron</keyword>
<comment type="similarity">
    <text evidence="11 12">Belongs to the TonB-dependent receptor family.</text>
</comment>
<evidence type="ECO:0000313" key="16">
    <source>
        <dbReference type="EMBL" id="MFD2311331.1"/>
    </source>
</evidence>
<comment type="subcellular location">
    <subcellularLocation>
        <location evidence="1 11">Cell outer membrane</location>
        <topology evidence="1 11">Multi-pass membrane protein</topology>
    </subcellularLocation>
</comment>
<organism evidence="16 17">
    <name type="scientific">Microbulbifer halophilus</name>
    <dbReference type="NCBI Taxonomy" id="453963"/>
    <lineage>
        <taxon>Bacteria</taxon>
        <taxon>Pseudomonadati</taxon>
        <taxon>Pseudomonadota</taxon>
        <taxon>Gammaproteobacteria</taxon>
        <taxon>Cellvibrionales</taxon>
        <taxon>Microbulbiferaceae</taxon>
        <taxon>Microbulbifer</taxon>
    </lineage>
</organism>
<sequence length="776" mass="84999">MKHHQSGARKLACLSALLTPISCAISAQVAAQVEEGASNYSIEEIIVTASRREEALSNVAASVAVMSQEKMDVQGIQSVEDVARLTPGLNFSRQSYFSGANTEISIRGISSGVGAATTAVYIDDVPIQSRSLSFSSANVYPRTFDLQRVEVLRGPQGTLFGASAQGGAVRFITPQPSLTESSVYSRSEVAFTDGGDASYETGIAGGAPLVEDVLGIRASAWYRRDGGWVDRVSHADGSGEENANGEDARAAKVAVTWAPVPELRITPSIYYQKSEVEDTSGYWESLSDPDGGKFINGQVQAQPVDDEYMLSSVGLTYDFPDMTLISNTSYFDRDLQQVRDYTGFDSALLNPTQPYVTIDGQIATGYFSDKQENFTQEVRLQSLDSAKLEWVLGYYYSDEQQSARQRNQDYFYEQLLGNFFGLDFDAMGWSYLPDGGIYDTSFDSRTKQQALFGQMDIALTDRLTFTLGARAAEFDVEHFQTGTGPWSGGDFTTDEESSETAVTPKVGLSYQYDDNNMYYVTAAEGFRPGGAQTQVAVSTDACRAELAALGLEETPSQYDSDNVWSYEIGSKNYLFGGRMQVDANAYWIDWKDMQTSIWMNSCGSSFIDNTGEATSKGIDLALQGQVTDTLNMTLSVGYTDATYDESISGGGVIIAEEGDAVFDGPQLMATLSAQQDFTFAGRDAFLRVDYSYAGEGEDDNPDVYGYDPQLPPVPETKLVNARLGMDMNDWNLSLFVDNVTNASDGLSRFHHFEESPLYTNTSFRPRTVGFTTTYRY</sequence>
<feature type="chain" id="PRO_5047541829" evidence="13">
    <location>
        <begin position="32"/>
        <end position="776"/>
    </location>
</feature>
<dbReference type="PANTHER" id="PTHR32552:SF81">
    <property type="entry name" value="TONB-DEPENDENT OUTER MEMBRANE RECEPTOR"/>
    <property type="match status" value="1"/>
</dbReference>
<dbReference type="Pfam" id="PF00593">
    <property type="entry name" value="TonB_dep_Rec_b-barrel"/>
    <property type="match status" value="1"/>
</dbReference>
<evidence type="ECO:0000256" key="11">
    <source>
        <dbReference type="PROSITE-ProRule" id="PRU01360"/>
    </source>
</evidence>
<proteinExistence type="inferred from homology"/>
<keyword evidence="17" id="KW-1185">Reference proteome</keyword>
<evidence type="ECO:0000256" key="3">
    <source>
        <dbReference type="ARBA" id="ARBA00022452"/>
    </source>
</evidence>
<evidence type="ECO:0000256" key="7">
    <source>
        <dbReference type="ARBA" id="ARBA00023065"/>
    </source>
</evidence>
<evidence type="ECO:0000256" key="6">
    <source>
        <dbReference type="ARBA" id="ARBA00023004"/>
    </source>
</evidence>
<keyword evidence="4" id="KW-0410">Iron transport</keyword>
<dbReference type="Pfam" id="PF07715">
    <property type="entry name" value="Plug"/>
    <property type="match status" value="1"/>
</dbReference>
<dbReference type="Proteomes" id="UP001597425">
    <property type="component" value="Unassembled WGS sequence"/>
</dbReference>
<dbReference type="EMBL" id="JBHUJD010000016">
    <property type="protein sequence ID" value="MFD2311331.1"/>
    <property type="molecule type" value="Genomic_DNA"/>
</dbReference>
<keyword evidence="5 11" id="KW-0812">Transmembrane</keyword>
<dbReference type="Gene3D" id="2.40.170.20">
    <property type="entry name" value="TonB-dependent receptor, beta-barrel domain"/>
    <property type="match status" value="1"/>
</dbReference>
<dbReference type="InterPro" id="IPR036942">
    <property type="entry name" value="Beta-barrel_TonB_sf"/>
</dbReference>
<evidence type="ECO:0000256" key="2">
    <source>
        <dbReference type="ARBA" id="ARBA00022448"/>
    </source>
</evidence>
<evidence type="ECO:0000313" key="17">
    <source>
        <dbReference type="Proteomes" id="UP001597425"/>
    </source>
</evidence>
<feature type="signal peptide" evidence="13">
    <location>
        <begin position="1"/>
        <end position="31"/>
    </location>
</feature>
<name>A0ABW5ECL7_9GAMM</name>
<dbReference type="InterPro" id="IPR039426">
    <property type="entry name" value="TonB-dep_rcpt-like"/>
</dbReference>